<feature type="compositionally biased region" description="Basic and acidic residues" evidence="1">
    <location>
        <begin position="327"/>
        <end position="340"/>
    </location>
</feature>
<evidence type="ECO:0000313" key="2">
    <source>
        <dbReference type="EMBL" id="KAE9961620.1"/>
    </source>
</evidence>
<feature type="compositionally biased region" description="Basic residues" evidence="1">
    <location>
        <begin position="316"/>
        <end position="326"/>
    </location>
</feature>
<accession>A0A8H3U221</accession>
<evidence type="ECO:0000256" key="1">
    <source>
        <dbReference type="SAM" id="MobiDB-lite"/>
    </source>
</evidence>
<feature type="region of interest" description="Disordered" evidence="1">
    <location>
        <begin position="308"/>
        <end position="354"/>
    </location>
</feature>
<dbReference type="AlphaFoldDB" id="A0A8H3U221"/>
<dbReference type="Proteomes" id="UP000433883">
    <property type="component" value="Unassembled WGS sequence"/>
</dbReference>
<gene>
    <name evidence="2" type="ORF">BLS_001621</name>
</gene>
<feature type="region of interest" description="Disordered" evidence="1">
    <location>
        <begin position="142"/>
        <end position="163"/>
    </location>
</feature>
<proteinExistence type="predicted"/>
<feature type="compositionally biased region" description="Polar residues" evidence="1">
    <location>
        <begin position="151"/>
        <end position="160"/>
    </location>
</feature>
<sequence>MGGHAFTDLYINPHTNKRYPAHHTPRLPTNIYTAIRDQVIKKLSVIFDNVVVPFPHPEKEDHGDIDMFVCGPRGDLTGKRTMYELRLDIARQLGVERCMCNRSQTGYFAVPVPAEIMSLGTVSEPVWPEKMKDKMIDKRKEVRDSGVDMQDSASNTTNTVEADRDPTEMAGKELEIGLGSSKEYWVQVDIQLVDVPSQLEWRRFKIAHATFHNILTYGLRPAGFIFMNSGLYVRPPGPDRPFGPDAPKTPLVFLTNDVYRMLEYLELPAGPYGQPFSTREEYWKYATSARHFSRERIQLGVSPELIEESDEDRAKVSKKKKKSRSKKTNEMNDERNKDGIGEATTKIKQKRTRNDHLAARPAWPQFTDEWIPANPDIGTVRLNVEEIFEDALNFFDAKIRYHVTWNSYTIEREDELFWNEAFVRLQGVRYVEMVSQDKIEVYTHSGVSFEGAEERVIADLTLVIFPKSEKVQEKPAVERKQKLMDHIRVYVNEVIKTLKRRVVFETFEGYGKHPVILDMPQMDESKHSKWLVQSEHGGYTREELLNWIVLHGFQLREDERSRTRPEREAKDFEKLAEKKMKVMKKCPVDSEMYIYLCRVKLGLYQKLQRVQRLKESLKAKQKATIWTRKPPVGNGVVLQSKLAEEATG</sequence>
<reference evidence="2 3" key="1">
    <citation type="submission" date="2019-11" db="EMBL/GenBank/DDBJ databases">
        <title>Venturia inaequalis Genome Resource.</title>
        <authorList>
            <person name="Lichtner F.J."/>
        </authorList>
    </citation>
    <scope>NUCLEOTIDE SEQUENCE [LARGE SCALE GENOMIC DNA]</scope>
    <source>
        <strain evidence="2">Bline_iso_100314</strain>
    </source>
</reference>
<evidence type="ECO:0000313" key="3">
    <source>
        <dbReference type="Proteomes" id="UP000433883"/>
    </source>
</evidence>
<dbReference type="EMBL" id="WNWQ01001384">
    <property type="protein sequence ID" value="KAE9961620.1"/>
    <property type="molecule type" value="Genomic_DNA"/>
</dbReference>
<protein>
    <submittedName>
        <fullName evidence="2">Uncharacterized protein</fullName>
    </submittedName>
</protein>
<organism evidence="2 3">
    <name type="scientific">Venturia inaequalis</name>
    <name type="common">Apple scab fungus</name>
    <dbReference type="NCBI Taxonomy" id="5025"/>
    <lineage>
        <taxon>Eukaryota</taxon>
        <taxon>Fungi</taxon>
        <taxon>Dikarya</taxon>
        <taxon>Ascomycota</taxon>
        <taxon>Pezizomycotina</taxon>
        <taxon>Dothideomycetes</taxon>
        <taxon>Pleosporomycetidae</taxon>
        <taxon>Venturiales</taxon>
        <taxon>Venturiaceae</taxon>
        <taxon>Venturia</taxon>
    </lineage>
</organism>
<comment type="caution">
    <text evidence="2">The sequence shown here is derived from an EMBL/GenBank/DDBJ whole genome shotgun (WGS) entry which is preliminary data.</text>
</comment>
<name>A0A8H3U221_VENIN</name>